<dbReference type="AlphaFoldDB" id="Q5AQV0"/>
<dbReference type="OMA" id="WAHSHAS"/>
<dbReference type="InParanoid" id="Q5AQV0"/>
<dbReference type="HOGENOM" id="CLU_012494_6_1_1"/>
<proteinExistence type="predicted"/>
<dbReference type="GeneID" id="2867774"/>
<feature type="domain" description="Alpha/beta hydrolase fold-3" evidence="2">
    <location>
        <begin position="91"/>
        <end position="300"/>
    </location>
</feature>
<dbReference type="GO" id="GO:0016787">
    <property type="term" value="F:hydrolase activity"/>
    <property type="evidence" value="ECO:0007669"/>
    <property type="project" value="UniProtKB-KW"/>
</dbReference>
<dbReference type="SUPFAM" id="SSF53474">
    <property type="entry name" value="alpha/beta-Hydrolases"/>
    <property type="match status" value="1"/>
</dbReference>
<accession>Q5AQV0</accession>
<evidence type="ECO:0000259" key="2">
    <source>
        <dbReference type="Pfam" id="PF07859"/>
    </source>
</evidence>
<keyword evidence="1" id="KW-0378">Hydrolase</keyword>
<dbReference type="ESTHER" id="emeni-q5aqv0">
    <property type="family name" value="Hormone-sensitive_lipase_like"/>
</dbReference>
<dbReference type="PANTHER" id="PTHR48081:SF8">
    <property type="entry name" value="ALPHA_BETA HYDROLASE FOLD-3 DOMAIN-CONTAINING PROTEIN-RELATED"/>
    <property type="match status" value="1"/>
</dbReference>
<dbReference type="Proteomes" id="UP000000560">
    <property type="component" value="Chromosome VIII"/>
</dbReference>
<reference evidence="4" key="1">
    <citation type="journal article" date="2005" name="Nature">
        <title>Sequencing of Aspergillus nidulans and comparative analysis with A. fumigatus and A. oryzae.</title>
        <authorList>
            <person name="Galagan J.E."/>
            <person name="Calvo S.E."/>
            <person name="Cuomo C."/>
            <person name="Ma L.J."/>
            <person name="Wortman J.R."/>
            <person name="Batzoglou S."/>
            <person name="Lee S.I."/>
            <person name="Basturkmen M."/>
            <person name="Spevak C.C."/>
            <person name="Clutterbuck J."/>
            <person name="Kapitonov V."/>
            <person name="Jurka J."/>
            <person name="Scazzocchio C."/>
            <person name="Farman M."/>
            <person name="Butler J."/>
            <person name="Purcell S."/>
            <person name="Harris S."/>
            <person name="Braus G.H."/>
            <person name="Draht O."/>
            <person name="Busch S."/>
            <person name="D'Enfert C."/>
            <person name="Bouchier C."/>
            <person name="Goldman G.H."/>
            <person name="Bell-Pedersen D."/>
            <person name="Griffiths-Jones S."/>
            <person name="Doonan J.H."/>
            <person name="Yu J."/>
            <person name="Vienken K."/>
            <person name="Pain A."/>
            <person name="Freitag M."/>
            <person name="Selker E.U."/>
            <person name="Archer D.B."/>
            <person name="Penalva M.A."/>
            <person name="Oakley B.R."/>
            <person name="Momany M."/>
            <person name="Tanaka T."/>
            <person name="Kumagai T."/>
            <person name="Asai K."/>
            <person name="Machida M."/>
            <person name="Nierman W.C."/>
            <person name="Denning D.W."/>
            <person name="Caddick M."/>
            <person name="Hynes M."/>
            <person name="Paoletti M."/>
            <person name="Fischer R."/>
            <person name="Miller B."/>
            <person name="Dyer P."/>
            <person name="Sachs M.S."/>
            <person name="Osmani S.A."/>
            <person name="Birren B.W."/>
        </authorList>
    </citation>
    <scope>NUCLEOTIDE SEQUENCE [LARGE SCALE GENOMIC DNA]</scope>
    <source>
        <strain evidence="4">FGSC A4 / ATCC 38163 / CBS 112.46 / NRRL 194 / M139</strain>
    </source>
</reference>
<dbReference type="RefSeq" id="XP_682599.1">
    <property type="nucleotide sequence ID" value="XM_677507.1"/>
</dbReference>
<protein>
    <recommendedName>
        <fullName evidence="2">Alpha/beta hydrolase fold-3 domain-containing protein</fullName>
    </recommendedName>
</protein>
<dbReference type="PANTHER" id="PTHR48081">
    <property type="entry name" value="AB HYDROLASE SUPERFAMILY PROTEIN C4A8.06C"/>
    <property type="match status" value="1"/>
</dbReference>
<keyword evidence="4" id="KW-1185">Reference proteome</keyword>
<dbReference type="Pfam" id="PF07859">
    <property type="entry name" value="Abhydrolase_3"/>
    <property type="match status" value="1"/>
</dbReference>
<dbReference type="InterPro" id="IPR029058">
    <property type="entry name" value="AB_hydrolase_fold"/>
</dbReference>
<organism evidence="3 4">
    <name type="scientific">Emericella nidulans (strain FGSC A4 / ATCC 38163 / CBS 112.46 / NRRL 194 / M139)</name>
    <name type="common">Aspergillus nidulans</name>
    <dbReference type="NCBI Taxonomy" id="227321"/>
    <lineage>
        <taxon>Eukaryota</taxon>
        <taxon>Fungi</taxon>
        <taxon>Dikarya</taxon>
        <taxon>Ascomycota</taxon>
        <taxon>Pezizomycotina</taxon>
        <taxon>Eurotiomycetes</taxon>
        <taxon>Eurotiomycetidae</taxon>
        <taxon>Eurotiales</taxon>
        <taxon>Aspergillaceae</taxon>
        <taxon>Aspergillus</taxon>
        <taxon>Aspergillus subgen. Nidulantes</taxon>
    </lineage>
</organism>
<accession>C8VQT5</accession>
<reference evidence="4" key="2">
    <citation type="journal article" date="2009" name="Fungal Genet. Biol.">
        <title>The 2008 update of the Aspergillus nidulans genome annotation: a community effort.</title>
        <authorList>
            <person name="Wortman J.R."/>
            <person name="Gilsenan J.M."/>
            <person name="Joardar V."/>
            <person name="Deegan J."/>
            <person name="Clutterbuck J."/>
            <person name="Andersen M.R."/>
            <person name="Archer D."/>
            <person name="Bencina M."/>
            <person name="Braus G."/>
            <person name="Coutinho P."/>
            <person name="von Dohren H."/>
            <person name="Doonan J."/>
            <person name="Driessen A.J."/>
            <person name="Durek P."/>
            <person name="Espeso E."/>
            <person name="Fekete E."/>
            <person name="Flipphi M."/>
            <person name="Estrada C.G."/>
            <person name="Geysens S."/>
            <person name="Goldman G."/>
            <person name="de Groot P.W."/>
            <person name="Hansen K."/>
            <person name="Harris S.D."/>
            <person name="Heinekamp T."/>
            <person name="Helmstaedt K."/>
            <person name="Henrissat B."/>
            <person name="Hofmann G."/>
            <person name="Homan T."/>
            <person name="Horio T."/>
            <person name="Horiuchi H."/>
            <person name="James S."/>
            <person name="Jones M."/>
            <person name="Karaffa L."/>
            <person name="Karanyi Z."/>
            <person name="Kato M."/>
            <person name="Keller N."/>
            <person name="Kelly D.E."/>
            <person name="Kiel J.A."/>
            <person name="Kim J.M."/>
            <person name="van der Klei I.J."/>
            <person name="Klis F.M."/>
            <person name="Kovalchuk A."/>
            <person name="Krasevec N."/>
            <person name="Kubicek C.P."/>
            <person name="Liu B."/>
            <person name="Maccabe A."/>
            <person name="Meyer V."/>
            <person name="Mirabito P."/>
            <person name="Miskei M."/>
            <person name="Mos M."/>
            <person name="Mullins J."/>
            <person name="Nelson D.R."/>
            <person name="Nielsen J."/>
            <person name="Oakley B.R."/>
            <person name="Osmani S.A."/>
            <person name="Pakula T."/>
            <person name="Paszewski A."/>
            <person name="Paulsen I."/>
            <person name="Pilsyk S."/>
            <person name="Pocsi I."/>
            <person name="Punt P.J."/>
            <person name="Ram A.F."/>
            <person name="Ren Q."/>
            <person name="Robellet X."/>
            <person name="Robson G."/>
            <person name="Seiboth B."/>
            <person name="van Solingen P."/>
            <person name="Specht T."/>
            <person name="Sun J."/>
            <person name="Taheri-Talesh N."/>
            <person name="Takeshita N."/>
            <person name="Ussery D."/>
            <person name="vanKuyk P.A."/>
            <person name="Visser H."/>
            <person name="van de Vondervoort P.J."/>
            <person name="de Vries R.P."/>
            <person name="Walton J."/>
            <person name="Xiang X."/>
            <person name="Xiong Y."/>
            <person name="Zeng A.P."/>
            <person name="Brandt B.W."/>
            <person name="Cornell M.J."/>
            <person name="van den Hondel C.A."/>
            <person name="Visser J."/>
            <person name="Oliver S.G."/>
            <person name="Turner G."/>
        </authorList>
    </citation>
    <scope>GENOME REANNOTATION</scope>
    <source>
        <strain evidence="4">FGSC A4 / ATCC 38163 / CBS 112.46 / NRRL 194 / M139</strain>
    </source>
</reference>
<evidence type="ECO:0000313" key="4">
    <source>
        <dbReference type="Proteomes" id="UP000000560"/>
    </source>
</evidence>
<dbReference type="eggNOG" id="KOG1515">
    <property type="taxonomic scope" value="Eukaryota"/>
</dbReference>
<dbReference type="EMBL" id="BN001308">
    <property type="protein sequence ID" value="CBF87415.1"/>
    <property type="molecule type" value="Genomic_DNA"/>
</dbReference>
<dbReference type="KEGG" id="ani:ANIA_09330"/>
<sequence>MSSHPSTIRPPLDPELAVAQKSFPRTPLRESLSARRKAAILTWESISGGREALISHSEVDIPGPAGTLRTSVLRSTKAEHQAQPASKTVGIVHFHGGGHVTADRFVGLNTLFDIIEKLGAVVVSAEYRLAPEHPQPAQVEDSYAALRWAHSHASELGFNPDKLVTCGGSAGGNLTAGVSLLARDRAGPKLLGQMLFYPWVDDATTSHSIEQFGDVAPWTKDDNAYGLDLALGKNREYASIYSLPARAAETQQGLSGLPPTYLDVGEADVFRDQDMEFAGNLWKAGVQTELHVWPGAWHAFDTFAPEASVSKRAFKARLEWLEKLLEATDAGISA</sequence>
<evidence type="ECO:0000256" key="1">
    <source>
        <dbReference type="ARBA" id="ARBA00022801"/>
    </source>
</evidence>
<dbReference type="InterPro" id="IPR013094">
    <property type="entry name" value="AB_hydrolase_3"/>
</dbReference>
<gene>
    <name evidence="3" type="ORF">ANIA_09330</name>
</gene>
<dbReference type="OrthoDB" id="433474at2759"/>
<name>Q5AQV0_EMENI</name>
<dbReference type="Gene3D" id="3.40.50.1820">
    <property type="entry name" value="alpha/beta hydrolase"/>
    <property type="match status" value="1"/>
</dbReference>
<evidence type="ECO:0000313" key="3">
    <source>
        <dbReference type="EMBL" id="CBF87415.1"/>
    </source>
</evidence>
<dbReference type="InterPro" id="IPR050300">
    <property type="entry name" value="GDXG_lipolytic_enzyme"/>
</dbReference>
<dbReference type="STRING" id="227321.Q5AQV0"/>